<evidence type="ECO:0000256" key="1">
    <source>
        <dbReference type="ARBA" id="ARBA00001974"/>
    </source>
</evidence>
<comment type="similarity">
    <text evidence="2">Belongs to the GMC oxidoreductase family.</text>
</comment>
<dbReference type="EMBL" id="LNXV01000006">
    <property type="protein sequence ID" value="KTC85510.1"/>
    <property type="molecule type" value="Genomic_DNA"/>
</dbReference>
<keyword evidence="9" id="KW-1185">Reference proteome</keyword>
<dbReference type="Pfam" id="PF00732">
    <property type="entry name" value="GMC_oxred_N"/>
    <property type="match status" value="1"/>
</dbReference>
<dbReference type="PATRIC" id="fig|29422.6.peg.918"/>
<dbReference type="GO" id="GO:0016614">
    <property type="term" value="F:oxidoreductase activity, acting on CH-OH group of donors"/>
    <property type="evidence" value="ECO:0007669"/>
    <property type="project" value="InterPro"/>
</dbReference>
<dbReference type="PANTHER" id="PTHR42784:SF1">
    <property type="entry name" value="PYRANOSE 2-OXIDASE"/>
    <property type="match status" value="1"/>
</dbReference>
<evidence type="ECO:0000256" key="4">
    <source>
        <dbReference type="ARBA" id="ARBA00022827"/>
    </source>
</evidence>
<feature type="domain" description="Glucose-methanol-choline oxidoreductase C-terminal" evidence="7">
    <location>
        <begin position="410"/>
        <end position="524"/>
    </location>
</feature>
<dbReference type="RefSeq" id="WP_058440974.1">
    <property type="nucleotide sequence ID" value="NZ_CAAAHU010000029.1"/>
</dbReference>
<evidence type="ECO:0000256" key="2">
    <source>
        <dbReference type="ARBA" id="ARBA00010790"/>
    </source>
</evidence>
<dbReference type="Pfam" id="PF05199">
    <property type="entry name" value="GMC_oxred_C"/>
    <property type="match status" value="1"/>
</dbReference>
<dbReference type="PANTHER" id="PTHR42784">
    <property type="entry name" value="PYRANOSE 2-OXIDASE"/>
    <property type="match status" value="1"/>
</dbReference>
<sequence>MTDKVYDCCIVGTGAAGGILAHRLAMAGLDVISVEQGDALPDDYFSDKNPPGIKKWYGIKPKTTFPPKVADALFIHELFADHQNRSSSQQSEAIFRQFQIYALNGLQNLWNAVSVRFSEEDLANWPIDYQDLASHYSAVENRIGVCGTKEAIPDLPDGEYIPPKPLRPADQLIINAVKRLNWPDCYAIPNRKAIETRAEKPNHCLSSGICTFGCVAGAVYKFSARLLPEIKNLSNYTLLLNAKVVRLIRNSKNNQIQSLEYLCLKSNERKTLRARLFILSAGALETPRILFNSRDQNFEEGLANQNGSLGQYLQDNPKVVQATSLYKLWFSKRPADIGYGDLLILTGKASLDAEESFRFIGHSISAPPDVPYYLAGIRWVPRSLRPFVVKMMFHSFVTLGLFCEGDLMASNRVTPSRQVDCYGVPQVDIYYSSSEATLARMKKMAEFGRKILRRASATHIVEDFSNDGTGIHYAGTCRMGANENQAIVDANLKTFAHNNLYLCDGGVIPHLPDKHLTLTIMALADRLATHLIHNLATKGD</sequence>
<dbReference type="EC" id="1.1.3.-" evidence="8"/>
<evidence type="ECO:0000259" key="7">
    <source>
        <dbReference type="Pfam" id="PF05199"/>
    </source>
</evidence>
<dbReference type="InterPro" id="IPR007867">
    <property type="entry name" value="GMC_OxRtase_C"/>
</dbReference>
<feature type="domain" description="Glucose-methanol-choline oxidoreductase N-terminal" evidence="6">
    <location>
        <begin position="198"/>
        <end position="316"/>
    </location>
</feature>
<dbReference type="InterPro" id="IPR036188">
    <property type="entry name" value="FAD/NAD-bd_sf"/>
</dbReference>
<keyword evidence="5 8" id="KW-0560">Oxidoreductase</keyword>
<protein>
    <submittedName>
        <fullName evidence="8">6'''-hydroxyparomomycin C oxidase</fullName>
        <ecNumber evidence="8">1.1.3.-</ecNumber>
    </submittedName>
</protein>
<dbReference type="STRING" id="29422.Lbru_0875"/>
<name>A0A0W0SQ27_9GAMM</name>
<comment type="caution">
    <text evidence="8">The sequence shown here is derived from an EMBL/GenBank/DDBJ whole genome shotgun (WGS) entry which is preliminary data.</text>
</comment>
<dbReference type="SUPFAM" id="SSF51905">
    <property type="entry name" value="FAD/NAD(P)-binding domain"/>
    <property type="match status" value="1"/>
</dbReference>
<dbReference type="AlphaFoldDB" id="A0A0W0SQ27"/>
<evidence type="ECO:0000256" key="3">
    <source>
        <dbReference type="ARBA" id="ARBA00022630"/>
    </source>
</evidence>
<organism evidence="8 9">
    <name type="scientific">Legionella brunensis</name>
    <dbReference type="NCBI Taxonomy" id="29422"/>
    <lineage>
        <taxon>Bacteria</taxon>
        <taxon>Pseudomonadati</taxon>
        <taxon>Pseudomonadota</taxon>
        <taxon>Gammaproteobacteria</taxon>
        <taxon>Legionellales</taxon>
        <taxon>Legionellaceae</taxon>
        <taxon>Legionella</taxon>
    </lineage>
</organism>
<dbReference type="InterPro" id="IPR051473">
    <property type="entry name" value="P2Ox-like"/>
</dbReference>
<dbReference type="OrthoDB" id="9787779at2"/>
<dbReference type="GO" id="GO:0050660">
    <property type="term" value="F:flavin adenine dinucleotide binding"/>
    <property type="evidence" value="ECO:0007669"/>
    <property type="project" value="InterPro"/>
</dbReference>
<dbReference type="Proteomes" id="UP000054742">
    <property type="component" value="Unassembled WGS sequence"/>
</dbReference>
<accession>A0A0W0SQ27</accession>
<reference evidence="8 9" key="1">
    <citation type="submission" date="2015-11" db="EMBL/GenBank/DDBJ databases">
        <title>Genomic analysis of 38 Legionella species identifies large and diverse effector repertoires.</title>
        <authorList>
            <person name="Burstein D."/>
            <person name="Amaro F."/>
            <person name="Zusman T."/>
            <person name="Lifshitz Z."/>
            <person name="Cohen O."/>
            <person name="Gilbert J.A."/>
            <person name="Pupko T."/>
            <person name="Shuman H.A."/>
            <person name="Segal G."/>
        </authorList>
    </citation>
    <scope>NUCLEOTIDE SEQUENCE [LARGE SCALE GENOMIC DNA]</scope>
    <source>
        <strain evidence="8 9">ATCC 43878</strain>
    </source>
</reference>
<gene>
    <name evidence="8" type="primary">livQ_2</name>
    <name evidence="8" type="ORF">Lbru_0875</name>
</gene>
<evidence type="ECO:0000256" key="5">
    <source>
        <dbReference type="ARBA" id="ARBA00023002"/>
    </source>
</evidence>
<proteinExistence type="inferred from homology"/>
<keyword evidence="4" id="KW-0274">FAD</keyword>
<dbReference type="SUPFAM" id="SSF54373">
    <property type="entry name" value="FAD-linked reductases, C-terminal domain"/>
    <property type="match status" value="1"/>
</dbReference>
<dbReference type="Gene3D" id="3.50.50.60">
    <property type="entry name" value="FAD/NAD(P)-binding domain"/>
    <property type="match status" value="2"/>
</dbReference>
<evidence type="ECO:0000259" key="6">
    <source>
        <dbReference type="Pfam" id="PF00732"/>
    </source>
</evidence>
<evidence type="ECO:0000313" key="9">
    <source>
        <dbReference type="Proteomes" id="UP000054742"/>
    </source>
</evidence>
<comment type="cofactor">
    <cofactor evidence="1">
        <name>FAD</name>
        <dbReference type="ChEBI" id="CHEBI:57692"/>
    </cofactor>
</comment>
<dbReference type="InterPro" id="IPR000172">
    <property type="entry name" value="GMC_OxRdtase_N"/>
</dbReference>
<evidence type="ECO:0000313" key="8">
    <source>
        <dbReference type="EMBL" id="KTC85510.1"/>
    </source>
</evidence>
<keyword evidence="3" id="KW-0285">Flavoprotein</keyword>